<organism evidence="3 4">
    <name type="scientific">Acetobacterium malicum</name>
    <dbReference type="NCBI Taxonomy" id="52692"/>
    <lineage>
        <taxon>Bacteria</taxon>
        <taxon>Bacillati</taxon>
        <taxon>Bacillota</taxon>
        <taxon>Clostridia</taxon>
        <taxon>Eubacteriales</taxon>
        <taxon>Eubacteriaceae</taxon>
        <taxon>Acetobacterium</taxon>
    </lineage>
</organism>
<sequence length="76" mass="8867">MKKWLIEYREEKKLSQSDLASMVDVSREYISMIETGNRNPSVAVAKKIGKALGFKWEVFFKENSNETLHDENKKQS</sequence>
<evidence type="ECO:0000256" key="1">
    <source>
        <dbReference type="ARBA" id="ARBA00023125"/>
    </source>
</evidence>
<dbReference type="SUPFAM" id="SSF47413">
    <property type="entry name" value="lambda repressor-like DNA-binding domains"/>
    <property type="match status" value="1"/>
</dbReference>
<dbReference type="CDD" id="cd00093">
    <property type="entry name" value="HTH_XRE"/>
    <property type="match status" value="1"/>
</dbReference>
<dbReference type="PANTHER" id="PTHR46558">
    <property type="entry name" value="TRACRIPTIONAL REGULATORY PROTEIN-RELATED-RELATED"/>
    <property type="match status" value="1"/>
</dbReference>
<comment type="caution">
    <text evidence="3">The sequence shown here is derived from an EMBL/GenBank/DDBJ whole genome shotgun (WGS) entry which is preliminary data.</text>
</comment>
<dbReference type="PANTHER" id="PTHR46558:SF4">
    <property type="entry name" value="DNA-BIDING PHAGE PROTEIN"/>
    <property type="match status" value="1"/>
</dbReference>
<evidence type="ECO:0000259" key="2">
    <source>
        <dbReference type="PROSITE" id="PS50943"/>
    </source>
</evidence>
<name>A0ABR6Z295_9FIRM</name>
<accession>A0ABR6Z295</accession>
<dbReference type="Proteomes" id="UP000622405">
    <property type="component" value="Unassembled WGS sequence"/>
</dbReference>
<evidence type="ECO:0000313" key="3">
    <source>
        <dbReference type="EMBL" id="MBC3901501.1"/>
    </source>
</evidence>
<dbReference type="PROSITE" id="PS50943">
    <property type="entry name" value="HTH_CROC1"/>
    <property type="match status" value="1"/>
</dbReference>
<evidence type="ECO:0000313" key="4">
    <source>
        <dbReference type="Proteomes" id="UP000622405"/>
    </source>
</evidence>
<dbReference type="EMBL" id="WJBE01000030">
    <property type="protein sequence ID" value="MBC3901501.1"/>
    <property type="molecule type" value="Genomic_DNA"/>
</dbReference>
<proteinExistence type="predicted"/>
<feature type="domain" description="HTH cro/C1-type" evidence="2">
    <location>
        <begin position="5"/>
        <end position="59"/>
    </location>
</feature>
<dbReference type="Gene3D" id="1.10.260.40">
    <property type="entry name" value="lambda repressor-like DNA-binding domains"/>
    <property type="match status" value="1"/>
</dbReference>
<dbReference type="SMART" id="SM00530">
    <property type="entry name" value="HTH_XRE"/>
    <property type="match status" value="1"/>
</dbReference>
<keyword evidence="4" id="KW-1185">Reference proteome</keyword>
<protein>
    <submittedName>
        <fullName evidence="3">Helix-turn-helix domain-containing protein</fullName>
    </submittedName>
</protein>
<gene>
    <name evidence="3" type="ORF">GH811_18035</name>
</gene>
<dbReference type="RefSeq" id="WP_186895537.1">
    <property type="nucleotide sequence ID" value="NZ_WJBE01000030.1"/>
</dbReference>
<dbReference type="InterPro" id="IPR010982">
    <property type="entry name" value="Lambda_DNA-bd_dom_sf"/>
</dbReference>
<keyword evidence="1" id="KW-0238">DNA-binding</keyword>
<dbReference type="Pfam" id="PF01381">
    <property type="entry name" value="HTH_3"/>
    <property type="match status" value="1"/>
</dbReference>
<dbReference type="InterPro" id="IPR001387">
    <property type="entry name" value="Cro/C1-type_HTH"/>
</dbReference>
<reference evidence="3 4" key="1">
    <citation type="journal article" date="2020" name="mSystems">
        <title>Defining Genomic and Predicted Metabolic Features of the Acetobacterium Genus.</title>
        <authorList>
            <person name="Ross D.E."/>
            <person name="Marshall C.W."/>
            <person name="Gulliver D."/>
            <person name="May H.D."/>
            <person name="Norman R.S."/>
        </authorList>
    </citation>
    <scope>NUCLEOTIDE SEQUENCE [LARGE SCALE GENOMIC DNA]</scope>
    <source>
        <strain evidence="3 4">DSM 4132</strain>
    </source>
</reference>